<accession>A0ABY5PPA2</accession>
<sequence length="217" mass="24047">MSPVPPPLAPPPPLGGGPLALLRFLRRHHMLNLNYARLIARWAWLKVKFRGRLQTDGLCFIGPGVTFEIGPGAKVVLGRWSWLGTGCKIRVHEGELRIGAKTIVGQDCVWSVYQHVSIGRECIVADRVMFIDFDHGISEVERPIRAQGIYKRDVRVGHNVWIGYGAAFLRGSTVGNNSVVGTYSVVTKEFGENVVLGGVPANILRMRKTPETLRWAD</sequence>
<dbReference type="SUPFAM" id="SSF51161">
    <property type="entry name" value="Trimeric LpxA-like enzymes"/>
    <property type="match status" value="1"/>
</dbReference>
<dbReference type="CDD" id="cd04647">
    <property type="entry name" value="LbH_MAT_like"/>
    <property type="match status" value="1"/>
</dbReference>
<dbReference type="InterPro" id="IPR001451">
    <property type="entry name" value="Hexapep"/>
</dbReference>
<dbReference type="Proteomes" id="UP001058860">
    <property type="component" value="Chromosome"/>
</dbReference>
<organism evidence="1 2">
    <name type="scientific">Svornostia abyssi</name>
    <dbReference type="NCBI Taxonomy" id="2898438"/>
    <lineage>
        <taxon>Bacteria</taxon>
        <taxon>Bacillati</taxon>
        <taxon>Actinomycetota</taxon>
        <taxon>Thermoleophilia</taxon>
        <taxon>Solirubrobacterales</taxon>
        <taxon>Baekduiaceae</taxon>
        <taxon>Svornostia</taxon>
    </lineage>
</organism>
<dbReference type="EMBL" id="CP088295">
    <property type="protein sequence ID" value="UUY06142.1"/>
    <property type="molecule type" value="Genomic_DNA"/>
</dbReference>
<keyword evidence="2" id="KW-1185">Reference proteome</keyword>
<dbReference type="InterPro" id="IPR051159">
    <property type="entry name" value="Hexapeptide_acetyltransf"/>
</dbReference>
<dbReference type="Gene3D" id="2.160.10.10">
    <property type="entry name" value="Hexapeptide repeat proteins"/>
    <property type="match status" value="1"/>
</dbReference>
<keyword evidence="1" id="KW-0012">Acyltransferase</keyword>
<gene>
    <name evidence="1" type="ORF">LRS13_11720</name>
</gene>
<dbReference type="GO" id="GO:0016746">
    <property type="term" value="F:acyltransferase activity"/>
    <property type="evidence" value="ECO:0007669"/>
    <property type="project" value="UniProtKB-KW"/>
</dbReference>
<dbReference type="InterPro" id="IPR011004">
    <property type="entry name" value="Trimer_LpxA-like_sf"/>
</dbReference>
<keyword evidence="1" id="KW-0808">Transferase</keyword>
<dbReference type="PANTHER" id="PTHR23416:SF78">
    <property type="entry name" value="LIPOPOLYSACCHARIDE BIOSYNTHESIS O-ACETYL TRANSFERASE WBBJ-RELATED"/>
    <property type="match status" value="1"/>
</dbReference>
<dbReference type="PANTHER" id="PTHR23416">
    <property type="entry name" value="SIALIC ACID SYNTHASE-RELATED"/>
    <property type="match status" value="1"/>
</dbReference>
<evidence type="ECO:0000313" key="1">
    <source>
        <dbReference type="EMBL" id="UUY06142.1"/>
    </source>
</evidence>
<dbReference type="RefSeq" id="WP_353866572.1">
    <property type="nucleotide sequence ID" value="NZ_CP088295.1"/>
</dbReference>
<evidence type="ECO:0000313" key="2">
    <source>
        <dbReference type="Proteomes" id="UP001058860"/>
    </source>
</evidence>
<reference evidence="2" key="1">
    <citation type="submission" date="2021-11" db="EMBL/GenBank/DDBJ databases">
        <title>Cultivation dependent microbiological survey of springs from the worlds oldest radium mine currently devoted to the extraction of radon-saturated water.</title>
        <authorList>
            <person name="Kapinusova G."/>
            <person name="Smrhova T."/>
            <person name="Strejcek M."/>
            <person name="Suman J."/>
            <person name="Jani K."/>
            <person name="Pajer P."/>
            <person name="Uhlik O."/>
        </authorList>
    </citation>
    <scope>NUCLEOTIDE SEQUENCE [LARGE SCALE GENOMIC DNA]</scope>
    <source>
        <strain evidence="2">J379</strain>
    </source>
</reference>
<proteinExistence type="predicted"/>
<protein>
    <submittedName>
        <fullName evidence="1">Acyltransferase</fullName>
    </submittedName>
</protein>
<dbReference type="Pfam" id="PF00132">
    <property type="entry name" value="Hexapep"/>
    <property type="match status" value="1"/>
</dbReference>
<name>A0ABY5PPA2_9ACTN</name>